<comment type="caution">
    <text evidence="1">The sequence shown here is derived from an EMBL/GenBank/DDBJ whole genome shotgun (WGS) entry which is preliminary data.</text>
</comment>
<dbReference type="AlphaFoldDB" id="A0A1J4J6J6"/>
<dbReference type="VEuPathDB" id="TrichDB:TRFO_11898"/>
<dbReference type="Proteomes" id="UP000179807">
    <property type="component" value="Unassembled WGS sequence"/>
</dbReference>
<evidence type="ECO:0000313" key="1">
    <source>
        <dbReference type="EMBL" id="OHS93283.1"/>
    </source>
</evidence>
<dbReference type="RefSeq" id="XP_068346420.1">
    <property type="nucleotide sequence ID" value="XM_068496298.1"/>
</dbReference>
<protein>
    <submittedName>
        <fullName evidence="1">Uncharacterized protein</fullName>
    </submittedName>
</protein>
<name>A0A1J4J6J6_9EUKA</name>
<sequence>MFSQMYNLNNSPKSVVNHPFALNTNIIKNINFQKLERNFTLIINKQKFHMNRIMADLLSPKIYHLHFIDETVSEYSIHINTYKKISDSINSDIFYQIFDFENHYFEEKEKECLEEILFELGNEEVYRTNKFYEEKITIDNVLDRLLLKTKYSLGNKTIYEEEIHFISSHFQAMIENSLFLESFMKIDIHILELIFEQDVQLKGEDSLLYFVLSLYKNDSKFSSLFKYVEFGNLTPSSFAEFIDIFQVGDLNSDIWSVLCNFMIASLKNTPKTTSKHEKMIRTKKNNLKTLILNP</sequence>
<proteinExistence type="predicted"/>
<gene>
    <name evidence="1" type="ORF">TRFO_11898</name>
</gene>
<organism evidence="1 2">
    <name type="scientific">Tritrichomonas foetus</name>
    <dbReference type="NCBI Taxonomy" id="1144522"/>
    <lineage>
        <taxon>Eukaryota</taxon>
        <taxon>Metamonada</taxon>
        <taxon>Parabasalia</taxon>
        <taxon>Tritrichomonadida</taxon>
        <taxon>Tritrichomonadidae</taxon>
        <taxon>Tritrichomonas</taxon>
    </lineage>
</organism>
<keyword evidence="2" id="KW-1185">Reference proteome</keyword>
<dbReference type="GeneID" id="94831002"/>
<accession>A0A1J4J6J6</accession>
<evidence type="ECO:0000313" key="2">
    <source>
        <dbReference type="Proteomes" id="UP000179807"/>
    </source>
</evidence>
<dbReference type="EMBL" id="MLAK01001415">
    <property type="protein sequence ID" value="OHS93283.1"/>
    <property type="molecule type" value="Genomic_DNA"/>
</dbReference>
<reference evidence="1" key="1">
    <citation type="submission" date="2016-10" db="EMBL/GenBank/DDBJ databases">
        <authorList>
            <person name="Benchimol M."/>
            <person name="Almeida L.G."/>
            <person name="Vasconcelos A.T."/>
            <person name="Perreira-Neves A."/>
            <person name="Rosa I.A."/>
            <person name="Tasca T."/>
            <person name="Bogo M.R."/>
            <person name="de Souza W."/>
        </authorList>
    </citation>
    <scope>NUCLEOTIDE SEQUENCE [LARGE SCALE GENOMIC DNA]</scope>
    <source>
        <strain evidence="1">K</strain>
    </source>
</reference>